<sequence>MEEAYHWFRDPREGPQTTAAQPPPYLSTMSVWGIFDKGKQHHPLHTQRLTHPFILPESLIVIECQTQDQRRRFPRIQKTTINDFKLFLRGKCIEWKMKEDQTEAYLTRWKSWAMGEFAEMFDHIANRNILDDFRAEKCPEWDPIHSFSHLKDDPPMYYRAGSHHPYLFPINVEATLQRFFRWALIGLDSHGPHPNKDEGSTGREHWLPSFEAQNQPPWYDGEGPDYIEREQMPRPAPIPAPKAPPTTNPRDHFDFTQCTLTQCYEFTTTFFSLFALFKMANFGHQIGPERNTRGPLYAAATLVLHDPSSPAKETEYCNPFYKACQEGGEVMYRPRTHFLTSGA</sequence>
<organism evidence="2">
    <name type="scientific">Chromera velia CCMP2878</name>
    <dbReference type="NCBI Taxonomy" id="1169474"/>
    <lineage>
        <taxon>Eukaryota</taxon>
        <taxon>Sar</taxon>
        <taxon>Alveolata</taxon>
        <taxon>Colpodellida</taxon>
        <taxon>Chromeraceae</taxon>
        <taxon>Chromera</taxon>
    </lineage>
</organism>
<dbReference type="AlphaFoldDB" id="A0A0G4HU24"/>
<evidence type="ECO:0000313" key="2">
    <source>
        <dbReference type="EMBL" id="CEM47931.1"/>
    </source>
</evidence>
<evidence type="ECO:0000256" key="1">
    <source>
        <dbReference type="SAM" id="MobiDB-lite"/>
    </source>
</evidence>
<gene>
    <name evidence="2" type="ORF">Cvel_8588</name>
</gene>
<name>A0A0G4HU24_9ALVE</name>
<feature type="compositionally biased region" description="Basic and acidic residues" evidence="1">
    <location>
        <begin position="1"/>
        <end position="13"/>
    </location>
</feature>
<accession>A0A0G4HU24</accession>
<feature type="region of interest" description="Disordered" evidence="1">
    <location>
        <begin position="1"/>
        <end position="22"/>
    </location>
</feature>
<dbReference type="EMBL" id="CDMZ01003883">
    <property type="protein sequence ID" value="CEM47931.1"/>
    <property type="molecule type" value="Genomic_DNA"/>
</dbReference>
<protein>
    <submittedName>
        <fullName evidence="2">Uncharacterized protein</fullName>
    </submittedName>
</protein>
<reference evidence="2" key="1">
    <citation type="submission" date="2014-11" db="EMBL/GenBank/DDBJ databases">
        <authorList>
            <person name="Otto D Thomas"/>
            <person name="Naeem Raeece"/>
        </authorList>
    </citation>
    <scope>NUCLEOTIDE SEQUENCE</scope>
</reference>
<dbReference type="VEuPathDB" id="CryptoDB:Cvel_8588"/>
<proteinExistence type="predicted"/>